<gene>
    <name evidence="1" type="ORF">BpHYR1_010379</name>
</gene>
<sequence length="248" mass="29216">MRSHLIMQDASVNELINDLMSDEQTNDEPMINDITSSTDVVNSNPPPGKAIQNNIVNVDKLVYEFYVKNYLKYKDKYLVPKYVCDEIYGDINYLIKLNNDTIDNYIKLMSQNLREQDAKLLNSVSLFLKNNNQFQEIHSNVNLHYCRFCKATQIDVQTNFEENDYQIRTIEYHQENILNVLENNLRSDDGVKTHICLNALKYYNEIDGIAPDIMHDFLEGVIPYNFNIMMNQFNDEKLYTNQDLYEEF</sequence>
<reference evidence="1 2" key="1">
    <citation type="journal article" date="2018" name="Sci. Rep.">
        <title>Genomic signatures of local adaptation to the degree of environmental predictability in rotifers.</title>
        <authorList>
            <person name="Franch-Gras L."/>
            <person name="Hahn C."/>
            <person name="Garcia-Roger E.M."/>
            <person name="Carmona M.J."/>
            <person name="Serra M."/>
            <person name="Gomez A."/>
        </authorList>
    </citation>
    <scope>NUCLEOTIDE SEQUENCE [LARGE SCALE GENOMIC DNA]</scope>
    <source>
        <strain evidence="1">HYR1</strain>
    </source>
</reference>
<keyword evidence="2" id="KW-1185">Reference proteome</keyword>
<dbReference type="EMBL" id="REGN01000699">
    <property type="protein sequence ID" value="RNA39862.1"/>
    <property type="molecule type" value="Genomic_DNA"/>
</dbReference>
<protein>
    <submittedName>
        <fullName evidence="1">Uncharacterized protein</fullName>
    </submittedName>
</protein>
<dbReference type="AlphaFoldDB" id="A0A3M7SVY5"/>
<accession>A0A3M7SVY5</accession>
<evidence type="ECO:0000313" key="2">
    <source>
        <dbReference type="Proteomes" id="UP000276133"/>
    </source>
</evidence>
<proteinExistence type="predicted"/>
<organism evidence="1 2">
    <name type="scientific">Brachionus plicatilis</name>
    <name type="common">Marine rotifer</name>
    <name type="synonym">Brachionus muelleri</name>
    <dbReference type="NCBI Taxonomy" id="10195"/>
    <lineage>
        <taxon>Eukaryota</taxon>
        <taxon>Metazoa</taxon>
        <taxon>Spiralia</taxon>
        <taxon>Gnathifera</taxon>
        <taxon>Rotifera</taxon>
        <taxon>Eurotatoria</taxon>
        <taxon>Monogononta</taxon>
        <taxon>Pseudotrocha</taxon>
        <taxon>Ploima</taxon>
        <taxon>Brachionidae</taxon>
        <taxon>Brachionus</taxon>
    </lineage>
</organism>
<comment type="caution">
    <text evidence="1">The sequence shown here is derived from an EMBL/GenBank/DDBJ whole genome shotgun (WGS) entry which is preliminary data.</text>
</comment>
<dbReference type="OrthoDB" id="10044445at2759"/>
<evidence type="ECO:0000313" key="1">
    <source>
        <dbReference type="EMBL" id="RNA39862.1"/>
    </source>
</evidence>
<name>A0A3M7SVY5_BRAPC</name>
<dbReference type="Proteomes" id="UP000276133">
    <property type="component" value="Unassembled WGS sequence"/>
</dbReference>